<dbReference type="GO" id="GO:0006508">
    <property type="term" value="P:proteolysis"/>
    <property type="evidence" value="ECO:0007669"/>
    <property type="project" value="InterPro"/>
</dbReference>
<feature type="chain" id="PRO_5018746626" description="Peptidase C1A papain C-terminal domain-containing protein" evidence="4">
    <location>
        <begin position="21"/>
        <end position="322"/>
    </location>
</feature>
<feature type="domain" description="Peptidase C1A papain C-terminal" evidence="5">
    <location>
        <begin position="39"/>
        <end position="261"/>
    </location>
</feature>
<dbReference type="Pfam" id="PF00112">
    <property type="entry name" value="Peptidase_C1"/>
    <property type="match status" value="1"/>
</dbReference>
<keyword evidence="7" id="KW-1185">Reference proteome</keyword>
<proteinExistence type="inferred from homology"/>
<evidence type="ECO:0000256" key="4">
    <source>
        <dbReference type="SAM" id="SignalP"/>
    </source>
</evidence>
<keyword evidence="3" id="KW-1133">Transmembrane helix</keyword>
<feature type="compositionally biased region" description="Low complexity" evidence="2">
    <location>
        <begin position="276"/>
        <end position="295"/>
    </location>
</feature>
<keyword evidence="3" id="KW-0472">Membrane</keyword>
<keyword evidence="3" id="KW-0812">Transmembrane</keyword>
<dbReference type="FunCoup" id="D3BIA3">
    <property type="interactions" value="7"/>
</dbReference>
<dbReference type="EMBL" id="ADBJ01000037">
    <property type="protein sequence ID" value="EFA79003.1"/>
    <property type="molecule type" value="Genomic_DNA"/>
</dbReference>
<accession>D3BIA3</accession>
<dbReference type="STRING" id="670386.D3BIA3"/>
<dbReference type="Gene3D" id="3.90.70.10">
    <property type="entry name" value="Cysteine proteinases"/>
    <property type="match status" value="1"/>
</dbReference>
<evidence type="ECO:0000259" key="5">
    <source>
        <dbReference type="SMART" id="SM00645"/>
    </source>
</evidence>
<feature type="region of interest" description="Disordered" evidence="2">
    <location>
        <begin position="269"/>
        <end position="295"/>
    </location>
</feature>
<dbReference type="InterPro" id="IPR038765">
    <property type="entry name" value="Papain-like_cys_pep_sf"/>
</dbReference>
<dbReference type="SUPFAM" id="SSF54001">
    <property type="entry name" value="Cysteine proteinases"/>
    <property type="match status" value="1"/>
</dbReference>
<dbReference type="AlphaFoldDB" id="D3BIA3"/>
<dbReference type="GO" id="GO:0008234">
    <property type="term" value="F:cysteine-type peptidase activity"/>
    <property type="evidence" value="ECO:0007669"/>
    <property type="project" value="InterPro"/>
</dbReference>
<dbReference type="OMA" id="NRTSTDY"/>
<organism evidence="6 7">
    <name type="scientific">Heterostelium pallidum (strain ATCC 26659 / Pp 5 / PN500)</name>
    <name type="common">Cellular slime mold</name>
    <name type="synonym">Polysphondylium pallidum</name>
    <dbReference type="NCBI Taxonomy" id="670386"/>
    <lineage>
        <taxon>Eukaryota</taxon>
        <taxon>Amoebozoa</taxon>
        <taxon>Evosea</taxon>
        <taxon>Eumycetozoa</taxon>
        <taxon>Dictyostelia</taxon>
        <taxon>Acytosteliales</taxon>
        <taxon>Acytosteliaceae</taxon>
        <taxon>Heterostelium</taxon>
    </lineage>
</organism>
<evidence type="ECO:0000256" key="3">
    <source>
        <dbReference type="SAM" id="Phobius"/>
    </source>
</evidence>
<dbReference type="MEROPS" id="C01.A56"/>
<dbReference type="GeneID" id="31363951"/>
<dbReference type="InParanoid" id="D3BIA3"/>
<comment type="caution">
    <text evidence="6">The sequence shown here is derived from an EMBL/GenBank/DDBJ whole genome shotgun (WGS) entry which is preliminary data.</text>
</comment>
<reference evidence="6 7" key="1">
    <citation type="journal article" date="2011" name="Genome Res.">
        <title>Phylogeny-wide analysis of social amoeba genomes highlights ancient origins for complex intercellular communication.</title>
        <authorList>
            <person name="Heidel A.J."/>
            <person name="Lawal H.M."/>
            <person name="Felder M."/>
            <person name="Schilde C."/>
            <person name="Helps N.R."/>
            <person name="Tunggal B."/>
            <person name="Rivero F."/>
            <person name="John U."/>
            <person name="Schleicher M."/>
            <person name="Eichinger L."/>
            <person name="Platzer M."/>
            <person name="Noegel A.A."/>
            <person name="Schaap P."/>
            <person name="Gloeckner G."/>
        </authorList>
    </citation>
    <scope>NUCLEOTIDE SEQUENCE [LARGE SCALE GENOMIC DNA]</scope>
    <source>
        <strain evidence="7">ATCC 26659 / Pp 5 / PN500</strain>
    </source>
</reference>
<evidence type="ECO:0000256" key="2">
    <source>
        <dbReference type="SAM" id="MobiDB-lite"/>
    </source>
</evidence>
<dbReference type="PRINTS" id="PR00705">
    <property type="entry name" value="PAPAIN"/>
</dbReference>
<evidence type="ECO:0000256" key="1">
    <source>
        <dbReference type="ARBA" id="ARBA00008455"/>
    </source>
</evidence>
<gene>
    <name evidence="6" type="ORF">PPL_08471</name>
</gene>
<evidence type="ECO:0000313" key="6">
    <source>
        <dbReference type="EMBL" id="EFA79003.1"/>
    </source>
</evidence>
<feature type="transmembrane region" description="Helical" evidence="3">
    <location>
        <begin position="300"/>
        <end position="321"/>
    </location>
</feature>
<comment type="similarity">
    <text evidence="1">Belongs to the peptidase C1 family.</text>
</comment>
<sequence>MFKLSIYILLAFLLVGTVYSQQQCLDNVVSYTDQDRANIPASFDARTQWPNCISPVRDQGSCSSCWAMTSSSILADRLCIASGGAIKKLLSPQYMVDCAKNCKTNSQSDCNSGCKFGFLDISMEYLSNGISAESCLPYKESDATCPSQCKDGSPIQLYYGSGCISIGNLKDAQLEIMKNGPILAVFQIFTSLYNIGSGLYRGTGDPAEGHAARVIGWGEENGTPYWLALNSWGTEFGMDGAFKVPMGENIAGFESQLLSVKPNVDASPKGADANWNGGSTPSTGDNNSGNSGSGNTASQILQPISIVFILITLLSSAIVMFN</sequence>
<dbReference type="InterPro" id="IPR013128">
    <property type="entry name" value="Peptidase_C1A"/>
</dbReference>
<dbReference type="PANTHER" id="PTHR12411">
    <property type="entry name" value="CYSTEINE PROTEASE FAMILY C1-RELATED"/>
    <property type="match status" value="1"/>
</dbReference>
<keyword evidence="4" id="KW-0732">Signal</keyword>
<name>D3BIA3_HETP5</name>
<evidence type="ECO:0000313" key="7">
    <source>
        <dbReference type="Proteomes" id="UP000001396"/>
    </source>
</evidence>
<dbReference type="InterPro" id="IPR000668">
    <property type="entry name" value="Peptidase_C1A_C"/>
</dbReference>
<dbReference type="RefSeq" id="XP_020431127.1">
    <property type="nucleotide sequence ID" value="XM_020579288.1"/>
</dbReference>
<dbReference type="SMART" id="SM00645">
    <property type="entry name" value="Pept_C1"/>
    <property type="match status" value="1"/>
</dbReference>
<dbReference type="Proteomes" id="UP000001396">
    <property type="component" value="Unassembled WGS sequence"/>
</dbReference>
<protein>
    <recommendedName>
        <fullName evidence="5">Peptidase C1A papain C-terminal domain-containing protein</fullName>
    </recommendedName>
</protein>
<feature type="signal peptide" evidence="4">
    <location>
        <begin position="1"/>
        <end position="20"/>
    </location>
</feature>